<reference evidence="3" key="1">
    <citation type="journal article" date="2013" name="Science">
        <title>The Amborella genome and the evolution of flowering plants.</title>
        <authorList>
            <consortium name="Amborella Genome Project"/>
        </authorList>
    </citation>
    <scope>NUCLEOTIDE SEQUENCE [LARGE SCALE GENOMIC DNA]</scope>
</reference>
<feature type="transmembrane region" description="Helical" evidence="1">
    <location>
        <begin position="15"/>
        <end position="35"/>
    </location>
</feature>
<dbReference type="Proteomes" id="UP000017836">
    <property type="component" value="Unassembled WGS sequence"/>
</dbReference>
<proteinExistence type="predicted"/>
<evidence type="ECO:0000313" key="2">
    <source>
        <dbReference type="EMBL" id="ERN15424.1"/>
    </source>
</evidence>
<evidence type="ECO:0000313" key="3">
    <source>
        <dbReference type="Proteomes" id="UP000017836"/>
    </source>
</evidence>
<sequence>MDIYEDLIIVFEDMFVIWGEISGAIGVWSIVYMNWNGESMVLGDTPWPEFRSVVQKIVLYSTEELIRMMRETTMPLISGPRQ</sequence>
<name>U5CZ21_AMBTC</name>
<dbReference type="AlphaFoldDB" id="U5CZ21"/>
<keyword evidence="1" id="KW-0472">Membrane</keyword>
<dbReference type="Gene3D" id="3.10.20.90">
    <property type="entry name" value="Phosphatidylinositol 3-kinase Catalytic Subunit, Chain A, domain 1"/>
    <property type="match status" value="1"/>
</dbReference>
<evidence type="ECO:0000256" key="1">
    <source>
        <dbReference type="SAM" id="Phobius"/>
    </source>
</evidence>
<keyword evidence="1" id="KW-1133">Transmembrane helix</keyword>
<dbReference type="HOGENOM" id="CLU_2561341_0_0_1"/>
<keyword evidence="3" id="KW-1185">Reference proteome</keyword>
<accession>U5CZ21</accession>
<keyword evidence="1" id="KW-0812">Transmembrane</keyword>
<organism evidence="2 3">
    <name type="scientific">Amborella trichopoda</name>
    <dbReference type="NCBI Taxonomy" id="13333"/>
    <lineage>
        <taxon>Eukaryota</taxon>
        <taxon>Viridiplantae</taxon>
        <taxon>Streptophyta</taxon>
        <taxon>Embryophyta</taxon>
        <taxon>Tracheophyta</taxon>
        <taxon>Spermatophyta</taxon>
        <taxon>Magnoliopsida</taxon>
        <taxon>Amborellales</taxon>
        <taxon>Amborellaceae</taxon>
        <taxon>Amborella</taxon>
    </lineage>
</organism>
<gene>
    <name evidence="2" type="ORF">AMTR_s00036p00215020</name>
</gene>
<dbReference type="EMBL" id="KI392503">
    <property type="protein sequence ID" value="ERN15424.1"/>
    <property type="molecule type" value="Genomic_DNA"/>
</dbReference>
<evidence type="ECO:0008006" key="4">
    <source>
        <dbReference type="Google" id="ProtNLM"/>
    </source>
</evidence>
<dbReference type="Gramene" id="ERN15424">
    <property type="protein sequence ID" value="ERN15424"/>
    <property type="gene ID" value="AMTR_s00036p00215020"/>
</dbReference>
<dbReference type="STRING" id="13333.U5CZ21"/>
<protein>
    <recommendedName>
        <fullName evidence="4">Auxin-responsive protein</fullName>
    </recommendedName>
</protein>